<dbReference type="Proteomes" id="UP000299102">
    <property type="component" value="Unassembled WGS sequence"/>
</dbReference>
<proteinExistence type="predicted"/>
<organism evidence="1 2">
    <name type="scientific">Eumeta variegata</name>
    <name type="common">Bagworm moth</name>
    <name type="synonym">Eumeta japonica</name>
    <dbReference type="NCBI Taxonomy" id="151549"/>
    <lineage>
        <taxon>Eukaryota</taxon>
        <taxon>Metazoa</taxon>
        <taxon>Ecdysozoa</taxon>
        <taxon>Arthropoda</taxon>
        <taxon>Hexapoda</taxon>
        <taxon>Insecta</taxon>
        <taxon>Pterygota</taxon>
        <taxon>Neoptera</taxon>
        <taxon>Endopterygota</taxon>
        <taxon>Lepidoptera</taxon>
        <taxon>Glossata</taxon>
        <taxon>Ditrysia</taxon>
        <taxon>Tineoidea</taxon>
        <taxon>Psychidae</taxon>
        <taxon>Oiketicinae</taxon>
        <taxon>Eumeta</taxon>
    </lineage>
</organism>
<evidence type="ECO:0000313" key="1">
    <source>
        <dbReference type="EMBL" id="GBP36834.1"/>
    </source>
</evidence>
<keyword evidence="2" id="KW-1185">Reference proteome</keyword>
<evidence type="ECO:0000313" key="2">
    <source>
        <dbReference type="Proteomes" id="UP000299102"/>
    </source>
</evidence>
<dbReference type="EMBL" id="BGZK01000324">
    <property type="protein sequence ID" value="GBP36834.1"/>
    <property type="molecule type" value="Genomic_DNA"/>
</dbReference>
<sequence length="103" mass="11640">MSECGAKEIVLSGCRRTTEMSIGERRRGRSGRRTHICNDQRVRAARPGLYRRRAVLSPLICKRKQTATIPADLKTKCSSESYIRYRKLIGYHSGDGEAESVIL</sequence>
<comment type="caution">
    <text evidence="1">The sequence shown here is derived from an EMBL/GenBank/DDBJ whole genome shotgun (WGS) entry which is preliminary data.</text>
</comment>
<reference evidence="1 2" key="1">
    <citation type="journal article" date="2019" name="Commun. Biol.">
        <title>The bagworm genome reveals a unique fibroin gene that provides high tensile strength.</title>
        <authorList>
            <person name="Kono N."/>
            <person name="Nakamura H."/>
            <person name="Ohtoshi R."/>
            <person name="Tomita M."/>
            <person name="Numata K."/>
            <person name="Arakawa K."/>
        </authorList>
    </citation>
    <scope>NUCLEOTIDE SEQUENCE [LARGE SCALE GENOMIC DNA]</scope>
</reference>
<dbReference type="AlphaFoldDB" id="A0A4C1VFS6"/>
<protein>
    <submittedName>
        <fullName evidence="1">Uncharacterized protein</fullName>
    </submittedName>
</protein>
<gene>
    <name evidence="1" type="ORF">EVAR_96079_1</name>
</gene>
<accession>A0A4C1VFS6</accession>
<name>A0A4C1VFS6_EUMVA</name>